<keyword evidence="1" id="KW-0472">Membrane</keyword>
<dbReference type="Gene3D" id="1.25.40.10">
    <property type="entry name" value="Tetratricopeptide repeat domain"/>
    <property type="match status" value="1"/>
</dbReference>
<dbReference type="RefSeq" id="WP_073603124.1">
    <property type="nucleotide sequence ID" value="NZ_FQXZ01000014.1"/>
</dbReference>
<keyword evidence="1" id="KW-0812">Transmembrane</keyword>
<evidence type="ECO:0000256" key="1">
    <source>
        <dbReference type="SAM" id="Phobius"/>
    </source>
</evidence>
<dbReference type="AlphaFoldDB" id="A0A1M5XYP7"/>
<dbReference type="InterPro" id="IPR011990">
    <property type="entry name" value="TPR-like_helical_dom_sf"/>
</dbReference>
<evidence type="ECO:0000313" key="3">
    <source>
        <dbReference type="Proteomes" id="UP000184608"/>
    </source>
</evidence>
<dbReference type="Proteomes" id="UP000184608">
    <property type="component" value="Unassembled WGS sequence"/>
</dbReference>
<sequence length="385" mass="44134">MIKKINLKLIMLSVLSLCAIAALGFGSYVLYYIIPSGFQSRHAEGPKVLTELLHMAEQSKPFNPDPYIASTYRPENPLYQPVLEIQRHRWDIAEKLLEPLAEKGNADAMFWLAEITYGSPYRASRAAHLYQKSAELGNPYAALRLDVDNSDCQRFMFGYCKEKWGKLGRKLLKQRADNSDVKAAYYLLKLDMNEFSNSAEVHKKLEKLVTENAKQYYYHPLIRLIRTYLGGSSYSPYLDRNKEISTEQWKILMQFAMLAANNNFPPAVAKYIYSNDNMTPKGYLSKVIGQSILLEGKPYTCASYYNEIENKKRSNLILGGACALAVTHFEKRNFTNFDLFQSILSRKKITPLSADEINQAKTLSEKIIEEQTPVIYIDEMNSERM</sequence>
<organism evidence="2 3">
    <name type="scientific">Vibrio aerogenes CECT 7868</name>
    <dbReference type="NCBI Taxonomy" id="1216006"/>
    <lineage>
        <taxon>Bacteria</taxon>
        <taxon>Pseudomonadati</taxon>
        <taxon>Pseudomonadota</taxon>
        <taxon>Gammaproteobacteria</taxon>
        <taxon>Vibrionales</taxon>
        <taxon>Vibrionaceae</taxon>
        <taxon>Vibrio</taxon>
    </lineage>
</organism>
<evidence type="ECO:0008006" key="4">
    <source>
        <dbReference type="Google" id="ProtNLM"/>
    </source>
</evidence>
<keyword evidence="1" id="KW-1133">Transmembrane helix</keyword>
<dbReference type="OrthoDB" id="5863520at2"/>
<gene>
    <name evidence="2" type="ORF">VA7868_01378</name>
</gene>
<protein>
    <recommendedName>
        <fullName evidence="4">Sel1 repeat protein</fullName>
    </recommendedName>
</protein>
<dbReference type="STRING" id="1216006.VA7868_01378"/>
<name>A0A1M5XYP7_9VIBR</name>
<proteinExistence type="predicted"/>
<evidence type="ECO:0000313" key="2">
    <source>
        <dbReference type="EMBL" id="SHI04862.1"/>
    </source>
</evidence>
<dbReference type="EMBL" id="FQXZ01000014">
    <property type="protein sequence ID" value="SHI04862.1"/>
    <property type="molecule type" value="Genomic_DNA"/>
</dbReference>
<keyword evidence="3" id="KW-1185">Reference proteome</keyword>
<feature type="transmembrane region" description="Helical" evidence="1">
    <location>
        <begin position="12"/>
        <end position="34"/>
    </location>
</feature>
<accession>A0A1M5XYP7</accession>
<dbReference type="SUPFAM" id="SSF81901">
    <property type="entry name" value="HCP-like"/>
    <property type="match status" value="1"/>
</dbReference>
<reference evidence="2 3" key="1">
    <citation type="submission" date="2016-11" db="EMBL/GenBank/DDBJ databases">
        <authorList>
            <person name="Jaros S."/>
            <person name="Januszkiewicz K."/>
            <person name="Wedrychowicz H."/>
        </authorList>
    </citation>
    <scope>NUCLEOTIDE SEQUENCE [LARGE SCALE GENOMIC DNA]</scope>
    <source>
        <strain evidence="2 3">CECT 7868</strain>
    </source>
</reference>